<feature type="transmembrane region" description="Helical" evidence="1">
    <location>
        <begin position="189"/>
        <end position="209"/>
    </location>
</feature>
<sequence length="434" mass="49709">MSESIQEKQPLAKSKVFTLNRDPIFWRDLSFYFFVYFTQAIISYFTLYFASELYRDELSYDFNQISWIILLTYLPLLFKPKFSKIFTNKPSTYLKYTVILGIILNFIGFIIISLDIVYSTILLYIPVIFIALTGSVLIDSTADTVFVLKYKEQTSLLSWIQQIGSILGSLISTIIYANTVGTNAIRKDWGIFLFIMSFVMFPLVGWLFFKDMFKSKIISADSNKITNLKDKQYPDFKNIIKTLSFKEKKVIKLFIFLLIGLNASYLVGTLNETIIIDRFGTGGFTSFSEYWAVIGSTVKLVFLVLLVFFLPLIRKKAFFIIVCTGIYSIVYLSLIPILSLTGIGILYVIYSPLGLIFGIAWIALMIELTPKQFTAWWYQIFALVVLLTRIIFEFVGLRIAHKLGAAPLFYAAAVLILITLPILIKVMKLKSLPE</sequence>
<feature type="transmembrane region" description="Helical" evidence="1">
    <location>
        <begin position="92"/>
        <end position="112"/>
    </location>
</feature>
<evidence type="ECO:0000256" key="1">
    <source>
        <dbReference type="SAM" id="Phobius"/>
    </source>
</evidence>
<dbReference type="InterPro" id="IPR036259">
    <property type="entry name" value="MFS_trans_sf"/>
</dbReference>
<organism evidence="2 3">
    <name type="scientific">Candidatus Lokiarchaeum ossiferum</name>
    <dbReference type="NCBI Taxonomy" id="2951803"/>
    <lineage>
        <taxon>Archaea</taxon>
        <taxon>Promethearchaeati</taxon>
        <taxon>Promethearchaeota</taxon>
        <taxon>Promethearchaeia</taxon>
        <taxon>Promethearchaeales</taxon>
        <taxon>Promethearchaeaceae</taxon>
        <taxon>Candidatus Lokiarchaeum</taxon>
    </lineage>
</organism>
<keyword evidence="1" id="KW-1133">Transmembrane helix</keyword>
<feature type="transmembrane region" description="Helical" evidence="1">
    <location>
        <begin position="159"/>
        <end position="177"/>
    </location>
</feature>
<feature type="transmembrane region" description="Helical" evidence="1">
    <location>
        <begin position="376"/>
        <end position="397"/>
    </location>
</feature>
<dbReference type="Proteomes" id="UP001208689">
    <property type="component" value="Chromosome"/>
</dbReference>
<protein>
    <recommendedName>
        <fullName evidence="4">MFS transporter</fullName>
    </recommendedName>
</protein>
<dbReference type="SUPFAM" id="SSF103473">
    <property type="entry name" value="MFS general substrate transporter"/>
    <property type="match status" value="1"/>
</dbReference>
<accession>A0ABY6HUJ9</accession>
<gene>
    <name evidence="2" type="ORF">NEF87_003484</name>
</gene>
<feature type="transmembrane region" description="Helical" evidence="1">
    <location>
        <begin position="250"/>
        <end position="270"/>
    </location>
</feature>
<feature type="transmembrane region" description="Helical" evidence="1">
    <location>
        <begin position="403"/>
        <end position="424"/>
    </location>
</feature>
<keyword evidence="1" id="KW-0472">Membrane</keyword>
<feature type="transmembrane region" description="Helical" evidence="1">
    <location>
        <begin position="118"/>
        <end position="138"/>
    </location>
</feature>
<feature type="transmembrane region" description="Helical" evidence="1">
    <location>
        <begin position="344"/>
        <end position="364"/>
    </location>
</feature>
<name>A0ABY6HUJ9_9ARCH</name>
<evidence type="ECO:0008006" key="4">
    <source>
        <dbReference type="Google" id="ProtNLM"/>
    </source>
</evidence>
<keyword evidence="1" id="KW-0812">Transmembrane</keyword>
<feature type="transmembrane region" description="Helical" evidence="1">
    <location>
        <begin position="290"/>
        <end position="310"/>
    </location>
</feature>
<evidence type="ECO:0000313" key="2">
    <source>
        <dbReference type="EMBL" id="UYP47199.1"/>
    </source>
</evidence>
<dbReference type="Gene3D" id="1.20.1250.20">
    <property type="entry name" value="MFS general substrate transporter like domains"/>
    <property type="match status" value="1"/>
</dbReference>
<reference evidence="2" key="1">
    <citation type="submission" date="2022-09" db="EMBL/GenBank/DDBJ databases">
        <title>Actin cytoskeleton and complex cell architecture in an #Asgard archaeon.</title>
        <authorList>
            <person name="Ponce Toledo R.I."/>
            <person name="Schleper C."/>
            <person name="Rodrigues Oliveira T."/>
            <person name="Wollweber F."/>
            <person name="Xu J."/>
            <person name="Rittmann S."/>
            <person name="Klingl A."/>
            <person name="Pilhofer M."/>
        </authorList>
    </citation>
    <scope>NUCLEOTIDE SEQUENCE</scope>
    <source>
        <strain evidence="2">B-35</strain>
    </source>
</reference>
<keyword evidence="3" id="KW-1185">Reference proteome</keyword>
<feature type="transmembrane region" description="Helical" evidence="1">
    <location>
        <begin position="29"/>
        <end position="50"/>
    </location>
</feature>
<feature type="transmembrane region" description="Helical" evidence="1">
    <location>
        <begin position="317"/>
        <end position="338"/>
    </location>
</feature>
<evidence type="ECO:0000313" key="3">
    <source>
        <dbReference type="Proteomes" id="UP001208689"/>
    </source>
</evidence>
<dbReference type="EMBL" id="CP104013">
    <property type="protein sequence ID" value="UYP47199.1"/>
    <property type="molecule type" value="Genomic_DNA"/>
</dbReference>
<proteinExistence type="predicted"/>
<feature type="transmembrane region" description="Helical" evidence="1">
    <location>
        <begin position="62"/>
        <end position="80"/>
    </location>
</feature>